<dbReference type="InterPro" id="IPR006119">
    <property type="entry name" value="Resolv_N"/>
</dbReference>
<dbReference type="SUPFAM" id="SSF53041">
    <property type="entry name" value="Resolvase-like"/>
    <property type="match status" value="1"/>
</dbReference>
<dbReference type="CDD" id="cd00338">
    <property type="entry name" value="Ser_Recombinase"/>
    <property type="match status" value="1"/>
</dbReference>
<dbReference type="Pfam" id="PF07508">
    <property type="entry name" value="Recombinase"/>
    <property type="match status" value="1"/>
</dbReference>
<name>A0A495K6A0_WILMA</name>
<sequence>MSTSSNRAEALRRALASGSAPIPREVVPADGTKDAAVQQVLPLRLIGYARVSTAEQSVKGYGLRSQGEVLQQYCASRGHELLTVTNDVISGSKAEQMHGRAVAIAAVEAGLADGLLVRALDRATRDQLDAAELYKRAEKRGWRLMDCDNADSSDPSQRLTADIRLAVAAEERRRISLRTREGLARARREGKKLGRPSRIAPFIVEEIVLMRRDEGMGPKAIATCLDEAGVPTPGGGERWHYATVRRVLQREGVA</sequence>
<evidence type="ECO:0000256" key="2">
    <source>
        <dbReference type="ARBA" id="ARBA00023125"/>
    </source>
</evidence>
<keyword evidence="1" id="KW-0229">DNA integration</keyword>
<evidence type="ECO:0000256" key="4">
    <source>
        <dbReference type="PIRSR" id="PIRSR606118-50"/>
    </source>
</evidence>
<dbReference type="GO" id="GO:0015074">
    <property type="term" value="P:DNA integration"/>
    <property type="evidence" value="ECO:0007669"/>
    <property type="project" value="UniProtKB-KW"/>
</dbReference>
<dbReference type="InterPro" id="IPR036162">
    <property type="entry name" value="Resolvase-like_N_sf"/>
</dbReference>
<evidence type="ECO:0000313" key="7">
    <source>
        <dbReference type="EMBL" id="RKR96827.1"/>
    </source>
</evidence>
<evidence type="ECO:0000256" key="5">
    <source>
        <dbReference type="PROSITE-ProRule" id="PRU10137"/>
    </source>
</evidence>
<dbReference type="GO" id="GO:0003677">
    <property type="term" value="F:DNA binding"/>
    <property type="evidence" value="ECO:0007669"/>
    <property type="project" value="UniProtKB-KW"/>
</dbReference>
<dbReference type="InterPro" id="IPR011109">
    <property type="entry name" value="DNA_bind_recombinase_dom"/>
</dbReference>
<dbReference type="PANTHER" id="PTHR30461:SF2">
    <property type="entry name" value="SERINE RECOMBINASE PINE-RELATED"/>
    <property type="match status" value="1"/>
</dbReference>
<dbReference type="InterPro" id="IPR006118">
    <property type="entry name" value="Recombinase_CS"/>
</dbReference>
<dbReference type="Pfam" id="PF00239">
    <property type="entry name" value="Resolvase"/>
    <property type="match status" value="1"/>
</dbReference>
<keyword evidence="3" id="KW-0233">DNA recombination</keyword>
<dbReference type="GO" id="GO:0000150">
    <property type="term" value="F:DNA strand exchange activity"/>
    <property type="evidence" value="ECO:0007669"/>
    <property type="project" value="InterPro"/>
</dbReference>
<dbReference type="Gene3D" id="3.40.50.1390">
    <property type="entry name" value="Resolvase, N-terminal catalytic domain"/>
    <property type="match status" value="1"/>
</dbReference>
<dbReference type="Proteomes" id="UP000274762">
    <property type="component" value="Unassembled WGS sequence"/>
</dbReference>
<feature type="active site" description="O-(5'-phospho-DNA)-serine intermediate" evidence="4 5">
    <location>
        <position position="52"/>
    </location>
</feature>
<feature type="domain" description="Resolvase/invertase-type recombinase catalytic" evidence="6">
    <location>
        <begin position="44"/>
        <end position="190"/>
    </location>
</feature>
<evidence type="ECO:0000313" key="8">
    <source>
        <dbReference type="Proteomes" id="UP000274762"/>
    </source>
</evidence>
<evidence type="ECO:0000256" key="3">
    <source>
        <dbReference type="ARBA" id="ARBA00023172"/>
    </source>
</evidence>
<dbReference type="PANTHER" id="PTHR30461">
    <property type="entry name" value="DNA-INVERTASE FROM LAMBDOID PROPHAGE"/>
    <property type="match status" value="1"/>
</dbReference>
<gene>
    <name evidence="7" type="ORF">DFJ75_3687</name>
</gene>
<comment type="caution">
    <text evidence="7">The sequence shown here is derived from an EMBL/GenBank/DDBJ whole genome shotgun (WGS) entry which is preliminary data.</text>
</comment>
<dbReference type="EMBL" id="RBKV01000001">
    <property type="protein sequence ID" value="RKR96827.1"/>
    <property type="molecule type" value="Genomic_DNA"/>
</dbReference>
<dbReference type="AlphaFoldDB" id="A0A495K6A0"/>
<keyword evidence="2" id="KW-0238">DNA-binding</keyword>
<dbReference type="PROSITE" id="PS51736">
    <property type="entry name" value="RECOMBINASES_3"/>
    <property type="match status" value="1"/>
</dbReference>
<accession>A0A495K6A0</accession>
<protein>
    <submittedName>
        <fullName evidence="7">DNA invertase Pin-like site-specific DNA recombinase</fullName>
    </submittedName>
</protein>
<dbReference type="OrthoDB" id="128993at2"/>
<evidence type="ECO:0000259" key="6">
    <source>
        <dbReference type="PROSITE" id="PS51736"/>
    </source>
</evidence>
<dbReference type="PROSITE" id="PS00397">
    <property type="entry name" value="RECOMBINASES_1"/>
    <property type="match status" value="1"/>
</dbReference>
<proteinExistence type="predicted"/>
<evidence type="ECO:0000256" key="1">
    <source>
        <dbReference type="ARBA" id="ARBA00022908"/>
    </source>
</evidence>
<dbReference type="InterPro" id="IPR050639">
    <property type="entry name" value="SSR_resolvase"/>
</dbReference>
<organism evidence="7 8">
    <name type="scientific">Williamsia marianensis</name>
    <dbReference type="NCBI Taxonomy" id="85044"/>
    <lineage>
        <taxon>Bacteria</taxon>
        <taxon>Bacillati</taxon>
        <taxon>Actinomycetota</taxon>
        <taxon>Actinomycetes</taxon>
        <taxon>Mycobacteriales</taxon>
        <taxon>Nocardiaceae</taxon>
        <taxon>Williamsia</taxon>
    </lineage>
</organism>
<reference evidence="7 8" key="1">
    <citation type="submission" date="2018-10" db="EMBL/GenBank/DDBJ databases">
        <title>Sequencing the genomes of 1000 actinobacteria strains.</title>
        <authorList>
            <person name="Klenk H.-P."/>
        </authorList>
    </citation>
    <scope>NUCLEOTIDE SEQUENCE [LARGE SCALE GENOMIC DNA]</scope>
    <source>
        <strain evidence="7 8">DSM 44343</strain>
    </source>
</reference>
<dbReference type="SMART" id="SM00857">
    <property type="entry name" value="Resolvase"/>
    <property type="match status" value="1"/>
</dbReference>